<protein>
    <submittedName>
        <fullName evidence="1">Uncharacterized protein</fullName>
    </submittedName>
</protein>
<dbReference type="EMBL" id="FZOJ01000006">
    <property type="protein sequence ID" value="SNS23642.1"/>
    <property type="molecule type" value="Genomic_DNA"/>
</dbReference>
<accession>A0A239CUU9</accession>
<proteinExistence type="predicted"/>
<evidence type="ECO:0000313" key="2">
    <source>
        <dbReference type="Proteomes" id="UP000198304"/>
    </source>
</evidence>
<sequence length="80" mass="8965">METLKKHLRDKFMAGESEGYEIVIALLTLVKAEKIGEEDILDILMFVHFDNLKGVLSSLVKASELVDDDMIDDIIKSAGR</sequence>
<organism evidence="1 2">
    <name type="scientific">Anaerovirgula multivorans</name>
    <dbReference type="NCBI Taxonomy" id="312168"/>
    <lineage>
        <taxon>Bacteria</taxon>
        <taxon>Bacillati</taxon>
        <taxon>Bacillota</taxon>
        <taxon>Clostridia</taxon>
        <taxon>Peptostreptococcales</taxon>
        <taxon>Natronincolaceae</taxon>
        <taxon>Anaerovirgula</taxon>
    </lineage>
</organism>
<dbReference type="RefSeq" id="WP_089282394.1">
    <property type="nucleotide sequence ID" value="NZ_FZOJ01000006.1"/>
</dbReference>
<keyword evidence="2" id="KW-1185">Reference proteome</keyword>
<gene>
    <name evidence="1" type="ORF">SAMN05446037_1006154</name>
</gene>
<name>A0A239CUU9_9FIRM</name>
<dbReference type="AlphaFoldDB" id="A0A239CUU9"/>
<dbReference type="Proteomes" id="UP000198304">
    <property type="component" value="Unassembled WGS sequence"/>
</dbReference>
<evidence type="ECO:0000313" key="1">
    <source>
        <dbReference type="EMBL" id="SNS23642.1"/>
    </source>
</evidence>
<reference evidence="1 2" key="1">
    <citation type="submission" date="2017-06" db="EMBL/GenBank/DDBJ databases">
        <authorList>
            <person name="Kim H.J."/>
            <person name="Triplett B.A."/>
        </authorList>
    </citation>
    <scope>NUCLEOTIDE SEQUENCE [LARGE SCALE GENOMIC DNA]</scope>
    <source>
        <strain evidence="1 2">SCA</strain>
    </source>
</reference>